<gene>
    <name evidence="2" type="ORF">TRIREDRAFT_110197</name>
</gene>
<proteinExistence type="predicted"/>
<dbReference type="PANTHER" id="PTHR40069">
    <property type="entry name" value="YWBE PROTEIN"/>
    <property type="match status" value="1"/>
</dbReference>
<feature type="compositionally biased region" description="Polar residues" evidence="1">
    <location>
        <begin position="115"/>
        <end position="125"/>
    </location>
</feature>
<dbReference type="KEGG" id="tre:TRIREDRAFT_110197"/>
<protein>
    <submittedName>
        <fullName evidence="2">Predicted protein</fullName>
    </submittedName>
</protein>
<accession>G0RRG6</accession>
<dbReference type="OrthoDB" id="20105at2759"/>
<dbReference type="HOGENOM" id="CLU_085124_0_0_1"/>
<dbReference type="Proteomes" id="UP000008984">
    <property type="component" value="Unassembled WGS sequence"/>
</dbReference>
<evidence type="ECO:0000256" key="1">
    <source>
        <dbReference type="SAM" id="MobiDB-lite"/>
    </source>
</evidence>
<organism evidence="3">
    <name type="scientific">Hypocrea jecorina (strain QM6a)</name>
    <name type="common">Trichoderma reesei</name>
    <dbReference type="NCBI Taxonomy" id="431241"/>
    <lineage>
        <taxon>Eukaryota</taxon>
        <taxon>Fungi</taxon>
        <taxon>Dikarya</taxon>
        <taxon>Ascomycota</taxon>
        <taxon>Pezizomycotina</taxon>
        <taxon>Sordariomycetes</taxon>
        <taxon>Hypocreomycetidae</taxon>
        <taxon>Hypocreales</taxon>
        <taxon>Hypocreaceae</taxon>
        <taxon>Trichoderma</taxon>
    </lineage>
</organism>
<dbReference type="RefSeq" id="XP_006967890.1">
    <property type="nucleotide sequence ID" value="XM_006967828.1"/>
</dbReference>
<dbReference type="GeneID" id="18482054"/>
<dbReference type="InterPro" id="IPR019240">
    <property type="entry name" value="DUF2196"/>
</dbReference>
<dbReference type="Pfam" id="PF09962">
    <property type="entry name" value="DUF2196"/>
    <property type="match status" value="1"/>
</dbReference>
<feature type="region of interest" description="Disordered" evidence="1">
    <location>
        <begin position="226"/>
        <end position="252"/>
    </location>
</feature>
<sequence>MTYKLCQCRVNASQWSHAHNPLRLCSGRYPIAEAEPLKRDRDDIDLLQGSLDANAKNMRVWSAFKYPGRKLWPWALRSRTLQTMNRPRNRQPRPPGQTQRPGGRSSHLGRRAPGTPQQAAGTVPTSRQVVVGAAVFIVLKEDQPTGRETQGIVQDVLTSGDHPRGIKVRLRGGQVGRVQRLDDGSSQPSNGAALASGASFNANSKFNSRYTDIRNDADFDNYLQGPPPRSLADFMPSLEPPATTDDLDDAGGAPLDEGTAVCPICETFTGDEAAVTHHLEREHFS</sequence>
<dbReference type="PANTHER" id="PTHR40069:SF1">
    <property type="entry name" value="YWBE PROTEIN"/>
    <property type="match status" value="1"/>
</dbReference>
<name>G0RRG6_HYPJQ</name>
<dbReference type="VEuPathDB" id="FungiDB:TRIREDRAFT_110197"/>
<feature type="region of interest" description="Disordered" evidence="1">
    <location>
        <begin position="82"/>
        <end position="125"/>
    </location>
</feature>
<dbReference type="eggNOG" id="ENOG502SA6U">
    <property type="taxonomic scope" value="Eukaryota"/>
</dbReference>
<keyword evidence="3" id="KW-1185">Reference proteome</keyword>
<reference evidence="2 3" key="1">
    <citation type="journal article" date="2008" name="Nat. Biotechnol.">
        <title>Genome sequencing and analysis of the biomass-degrading fungus Trichoderma reesei (syn. Hypocrea jecorina).</title>
        <authorList>
            <person name="Martinez D."/>
            <person name="Berka R.M."/>
            <person name="Henrissat B."/>
            <person name="Saloheimo M."/>
            <person name="Arvas M."/>
            <person name="Baker S.E."/>
            <person name="Chapman J."/>
            <person name="Chertkov O."/>
            <person name="Coutinho P.M."/>
            <person name="Cullen D."/>
            <person name="Danchin E.G."/>
            <person name="Grigoriev I.V."/>
            <person name="Harris P."/>
            <person name="Jackson M."/>
            <person name="Kubicek C.P."/>
            <person name="Han C.S."/>
            <person name="Ho I."/>
            <person name="Larrondo L.F."/>
            <person name="de Leon A.L."/>
            <person name="Magnuson J.K."/>
            <person name="Merino S."/>
            <person name="Misra M."/>
            <person name="Nelson B."/>
            <person name="Putnam N."/>
            <person name="Robbertse B."/>
            <person name="Salamov A.A."/>
            <person name="Schmoll M."/>
            <person name="Terry A."/>
            <person name="Thayer N."/>
            <person name="Westerholm-Parvinen A."/>
            <person name="Schoch C.L."/>
            <person name="Yao J."/>
            <person name="Barabote R."/>
            <person name="Nelson M.A."/>
            <person name="Detter C."/>
            <person name="Bruce D."/>
            <person name="Kuske C.R."/>
            <person name="Xie G."/>
            <person name="Richardson P."/>
            <person name="Rokhsar D.S."/>
            <person name="Lucas S.M."/>
            <person name="Rubin E.M."/>
            <person name="Dunn-Coleman N."/>
            <person name="Ward M."/>
            <person name="Brettin T.S."/>
        </authorList>
    </citation>
    <scope>NUCLEOTIDE SEQUENCE [LARGE SCALE GENOMIC DNA]</scope>
    <source>
        <strain evidence="2 3">QM6a</strain>
    </source>
</reference>
<evidence type="ECO:0000313" key="3">
    <source>
        <dbReference type="Proteomes" id="UP000008984"/>
    </source>
</evidence>
<evidence type="ECO:0000313" key="2">
    <source>
        <dbReference type="EMBL" id="EGR46241.1"/>
    </source>
</evidence>
<dbReference type="AlphaFoldDB" id="G0RRG6"/>
<dbReference type="EMBL" id="GL985074">
    <property type="protein sequence ID" value="EGR46241.1"/>
    <property type="molecule type" value="Genomic_DNA"/>
</dbReference>
<dbReference type="NCBIfam" id="TIGR03833">
    <property type="entry name" value="YwbE family protein"/>
    <property type="match status" value="1"/>
</dbReference>
<feature type="compositionally biased region" description="Low complexity" evidence="1">
    <location>
        <begin position="240"/>
        <end position="252"/>
    </location>
</feature>